<evidence type="ECO:0000313" key="2">
    <source>
        <dbReference type="Proteomes" id="UP000615796"/>
    </source>
</evidence>
<protein>
    <submittedName>
        <fullName evidence="1">Uncharacterized protein</fullName>
    </submittedName>
</protein>
<proteinExistence type="predicted"/>
<reference evidence="1" key="1">
    <citation type="submission" date="2020-08" db="EMBL/GenBank/DDBJ databases">
        <title>Genome Sequencing and Pan-Genome Analysis of Migratory bird Vibrio Strains, Inner Mongolia.</title>
        <authorList>
            <person name="Zheng L."/>
        </authorList>
    </citation>
    <scope>NUCLEOTIDE SEQUENCE</scope>
    <source>
        <strain evidence="1">M13F</strain>
    </source>
</reference>
<keyword evidence="2" id="KW-1185">Reference proteome</keyword>
<accession>A0A9X0UKQ2</accession>
<evidence type="ECO:0000313" key="1">
    <source>
        <dbReference type="EMBL" id="MBC5853264.1"/>
    </source>
</evidence>
<sequence length="113" mass="13123">MITKPKTTLTGGYFLDEVSRIKYKISPMASNFEYLIEFIDDDMISISTRNKMHQDGKYQYLNTFKPETFMNTSDIRKDLEDSVNSQRDACALTYAINCLINNSECKEQILINQ</sequence>
<gene>
    <name evidence="1" type="ORF">H8Q88_20510</name>
</gene>
<comment type="caution">
    <text evidence="1">The sequence shown here is derived from an EMBL/GenBank/DDBJ whole genome shotgun (WGS) entry which is preliminary data.</text>
</comment>
<dbReference type="EMBL" id="JACRUP010000030">
    <property type="protein sequence ID" value="MBC5853264.1"/>
    <property type="molecule type" value="Genomic_DNA"/>
</dbReference>
<dbReference type="RefSeq" id="WP_187027410.1">
    <property type="nucleotide sequence ID" value="NZ_JACRUP010000030.1"/>
</dbReference>
<organism evidence="1 2">
    <name type="scientific">Vibrio metschnikovii</name>
    <dbReference type="NCBI Taxonomy" id="28172"/>
    <lineage>
        <taxon>Bacteria</taxon>
        <taxon>Pseudomonadati</taxon>
        <taxon>Pseudomonadota</taxon>
        <taxon>Gammaproteobacteria</taxon>
        <taxon>Vibrionales</taxon>
        <taxon>Vibrionaceae</taxon>
        <taxon>Vibrio</taxon>
    </lineage>
</organism>
<dbReference type="Proteomes" id="UP000615796">
    <property type="component" value="Unassembled WGS sequence"/>
</dbReference>
<name>A0A9X0UKQ2_VIBME</name>
<dbReference type="AlphaFoldDB" id="A0A9X0UKQ2"/>